<dbReference type="SMART" id="SM00316">
    <property type="entry name" value="S1"/>
    <property type="match status" value="1"/>
</dbReference>
<dbReference type="Gene3D" id="1.10.3500.10">
    <property type="entry name" value="Tex N-terminal region-like"/>
    <property type="match status" value="1"/>
</dbReference>
<dbReference type="Pfam" id="PF16921">
    <property type="entry name" value="Tex_YqgF"/>
    <property type="match status" value="1"/>
</dbReference>
<feature type="domain" description="S1 motif" evidence="2">
    <location>
        <begin position="853"/>
        <end position="915"/>
    </location>
</feature>
<evidence type="ECO:0000313" key="9">
    <source>
        <dbReference type="RefSeq" id="XP_034246613.1"/>
    </source>
</evidence>
<dbReference type="Pfam" id="PF12836">
    <property type="entry name" value="HHH_3"/>
    <property type="match status" value="1"/>
</dbReference>
<keyword evidence="3" id="KW-1185">Reference proteome</keyword>
<gene>
    <name evidence="4 5 6 7 8 9" type="primary">LOC117648281</name>
</gene>
<dbReference type="Pfam" id="PF22706">
    <property type="entry name" value="Tex_central_region"/>
    <property type="match status" value="1"/>
</dbReference>
<dbReference type="Proteomes" id="UP000515158">
    <property type="component" value="Unplaced"/>
</dbReference>
<dbReference type="InterPro" id="IPR018974">
    <property type="entry name" value="Tex-like_N"/>
</dbReference>
<dbReference type="InterPro" id="IPR041692">
    <property type="entry name" value="HHH_9"/>
</dbReference>
<dbReference type="Gene3D" id="2.40.50.140">
    <property type="entry name" value="Nucleic acid-binding proteins"/>
    <property type="match status" value="1"/>
</dbReference>
<dbReference type="GeneID" id="117648281"/>
<dbReference type="SUPFAM" id="SSF158832">
    <property type="entry name" value="Tex N-terminal region-like"/>
    <property type="match status" value="1"/>
</dbReference>
<evidence type="ECO:0000313" key="6">
    <source>
        <dbReference type="RefSeq" id="XP_034246610.1"/>
    </source>
</evidence>
<evidence type="ECO:0000313" key="3">
    <source>
        <dbReference type="Proteomes" id="UP000515158"/>
    </source>
</evidence>
<dbReference type="SUPFAM" id="SSF50249">
    <property type="entry name" value="Nucleic acid-binding proteins"/>
    <property type="match status" value="1"/>
</dbReference>
<feature type="region of interest" description="Disordered" evidence="1">
    <location>
        <begin position="1"/>
        <end position="146"/>
    </location>
</feature>
<dbReference type="RefSeq" id="XP_034246608.1">
    <property type="nucleotide sequence ID" value="XM_034390717.1"/>
</dbReference>
<evidence type="ECO:0000313" key="8">
    <source>
        <dbReference type="RefSeq" id="XP_034246612.1"/>
    </source>
</evidence>
<dbReference type="RefSeq" id="XP_034246613.1">
    <property type="nucleotide sequence ID" value="XM_034390722.1"/>
</dbReference>
<dbReference type="InterPro" id="IPR023323">
    <property type="entry name" value="Tex-like_dom_sf"/>
</dbReference>
<dbReference type="Gene3D" id="3.30.420.140">
    <property type="entry name" value="YqgF/RNase H-like domain"/>
    <property type="match status" value="1"/>
</dbReference>
<dbReference type="RefSeq" id="XP_034246610.1">
    <property type="nucleotide sequence ID" value="XM_034390719.1"/>
</dbReference>
<evidence type="ECO:0000313" key="7">
    <source>
        <dbReference type="RefSeq" id="XP_034246611.1"/>
    </source>
</evidence>
<dbReference type="InterPro" id="IPR050437">
    <property type="entry name" value="Ribos_protein_bS1-like"/>
</dbReference>
<proteinExistence type="predicted"/>
<dbReference type="InterPro" id="IPR037027">
    <property type="entry name" value="YqgF/RNaseH-like_dom_sf"/>
</dbReference>
<dbReference type="Pfam" id="PF00575">
    <property type="entry name" value="S1"/>
    <property type="match status" value="1"/>
</dbReference>
<dbReference type="InterPro" id="IPR010994">
    <property type="entry name" value="RuvA_2-like"/>
</dbReference>
<dbReference type="Gene3D" id="1.10.10.650">
    <property type="entry name" value="RuvA domain 2-like"/>
    <property type="match status" value="1"/>
</dbReference>
<dbReference type="SUPFAM" id="SSF53098">
    <property type="entry name" value="Ribonuclease H-like"/>
    <property type="match status" value="1"/>
</dbReference>
<dbReference type="GO" id="GO:0006412">
    <property type="term" value="P:translation"/>
    <property type="evidence" value="ECO:0007669"/>
    <property type="project" value="TreeGrafter"/>
</dbReference>
<dbReference type="InterPro" id="IPR012337">
    <property type="entry name" value="RNaseH-like_sf"/>
</dbReference>
<dbReference type="RefSeq" id="XP_034246612.1">
    <property type="nucleotide sequence ID" value="XM_034390721.1"/>
</dbReference>
<sequence length="918" mass="102761">MALEPRKRRATAKPSVIDFSDSEDEDLKPKKRTRRNYSDDEYCQPSEEPPRRTRAPAQPKERTERRPAVKASKPRGTATTDKEYSKPKVTRKATDPENDSESSRHGKYMSDNGSDGEGDAGTAGLRLEEPHSSDKRGMDSMPGSSTVRMEWNESDLLAQTAGLDDWVARNLVKLFEDDNTIPFIARYRKEMTRNMEPEQLRHAKETFEEIKHIQHKAATMLKSIEKLGKLTSDIRRSIVCARSLNELDLINTPFKTGSKRTLAERARQLGLDDAARTIMDGSEHVSLSQFVVRDKDGLRDISEVQTGVQHIIADIISKDRNVLDLVSDLRKSSNIRLESTRAKGTVAKEMAKGHDKEKSAAKVKSMTASEKQKLQAKVDEESKYRNYFEFNMNVKFIKPHQVLAINRGENQKELTVRVIVPDVVLDKLMSFCHRNWLSKGLQYELRSSLITESVKDSYSRLIQPLITRQVRSELNQSAERASIEVFAANLKKLLLMPPFRGRKVLAIDPGFRNGCKVALLNQSGDVLEVGLINLNCGRRTWDIRDDGDAQWIREILLKHRCDVVAVGNGTACRETEEFLSELIQKGFFKPLDVSYTIVNEQGASIYSCSEEAKNEFPDMDPNFISAVSLARRLQDPLAELVKVEPKHLGIGMYQHDLSEKKLSNTLDEIVVECVSFVGVDLNTAPHCLLRRVAGLNSSKATKILEHRQKQGPFLTRDDIKKVKGIGGKSFEQCAGFIRILPQTIGNRNAVAKCNPLDRTWIHPESYSFASRFLSYCDVSLDDIGSPEAIRNIAKAVDSAGGIASLAALLDTNEATLKLVADGLQMPTNHDLRSEFEKPLFRKGLTSINALHSGDILTGRITNTTHFGAFVDIGVGQNGLIHNSGMGGKHPQFGEKVQVKVLNVERARQRIGLQLLAIL</sequence>
<dbReference type="InterPro" id="IPR012340">
    <property type="entry name" value="NA-bd_OB-fold"/>
</dbReference>
<dbReference type="InterPro" id="IPR023319">
    <property type="entry name" value="Tex-like_HTH_dom_sf"/>
</dbReference>
<accession>A0A6P8Z860</accession>
<evidence type="ECO:0000259" key="2">
    <source>
        <dbReference type="PROSITE" id="PS50126"/>
    </source>
</evidence>
<dbReference type="GO" id="GO:0006139">
    <property type="term" value="P:nucleobase-containing compound metabolic process"/>
    <property type="evidence" value="ECO:0007669"/>
    <property type="project" value="InterPro"/>
</dbReference>
<dbReference type="PANTHER" id="PTHR10724:SF10">
    <property type="entry name" value="S1 RNA-BINDING DOMAIN-CONTAINING PROTEIN 1"/>
    <property type="match status" value="1"/>
</dbReference>
<feature type="compositionally biased region" description="Basic residues" evidence="1">
    <location>
        <begin position="1"/>
        <end position="11"/>
    </location>
</feature>
<dbReference type="FunFam" id="3.30.420.140:FF:000001">
    <property type="entry name" value="RNA-binding transcriptional accessory protein"/>
    <property type="match status" value="1"/>
</dbReference>
<dbReference type="GO" id="GO:0003735">
    <property type="term" value="F:structural constituent of ribosome"/>
    <property type="evidence" value="ECO:0007669"/>
    <property type="project" value="TreeGrafter"/>
</dbReference>
<dbReference type="RefSeq" id="XP_034246609.1">
    <property type="nucleotide sequence ID" value="XM_034390718.1"/>
</dbReference>
<dbReference type="Pfam" id="PF09371">
    <property type="entry name" value="Tex_N"/>
    <property type="match status" value="1"/>
</dbReference>
<dbReference type="PROSITE" id="PS50126">
    <property type="entry name" value="S1"/>
    <property type="match status" value="1"/>
</dbReference>
<feature type="compositionally biased region" description="Basic and acidic residues" evidence="1">
    <location>
        <begin position="126"/>
        <end position="138"/>
    </location>
</feature>
<dbReference type="Pfam" id="PF17674">
    <property type="entry name" value="HHH_9"/>
    <property type="match status" value="1"/>
</dbReference>
<dbReference type="GO" id="GO:0003729">
    <property type="term" value="F:mRNA binding"/>
    <property type="evidence" value="ECO:0007669"/>
    <property type="project" value="TreeGrafter"/>
</dbReference>
<dbReference type="KEGG" id="tpal:117648281"/>
<dbReference type="InterPro" id="IPR006641">
    <property type="entry name" value="YqgF/RNaseH-like_dom"/>
</dbReference>
<dbReference type="InterPro" id="IPR003029">
    <property type="entry name" value="S1_domain"/>
</dbReference>
<dbReference type="InterPro" id="IPR055179">
    <property type="entry name" value="Tex-like_central_region"/>
</dbReference>
<name>A0A6P8Z860_THRPL</name>
<dbReference type="SUPFAM" id="SSF47781">
    <property type="entry name" value="RuvA domain 2-like"/>
    <property type="match status" value="2"/>
</dbReference>
<dbReference type="InterPro" id="IPR032639">
    <property type="entry name" value="Tex_YqgF"/>
</dbReference>
<dbReference type="OrthoDB" id="995477at2759"/>
<dbReference type="Gene3D" id="1.10.150.310">
    <property type="entry name" value="Tex RuvX-like domain-like"/>
    <property type="match status" value="1"/>
</dbReference>
<reference evidence="4 5" key="1">
    <citation type="submission" date="2025-04" db="UniProtKB">
        <authorList>
            <consortium name="RefSeq"/>
        </authorList>
    </citation>
    <scope>IDENTIFICATION</scope>
    <source>
        <tissue evidence="4 5">Total insect</tissue>
    </source>
</reference>
<dbReference type="SMART" id="SM00732">
    <property type="entry name" value="YqgFc"/>
    <property type="match status" value="1"/>
</dbReference>
<dbReference type="FunFam" id="1.10.10.650:FF:000001">
    <property type="entry name" value="S1 RNA-binding domain 1"/>
    <property type="match status" value="1"/>
</dbReference>
<evidence type="ECO:0000313" key="4">
    <source>
        <dbReference type="RefSeq" id="XP_034246608.1"/>
    </source>
</evidence>
<protein>
    <submittedName>
        <fullName evidence="4 5">S1 RNA-binding domain-containing protein 1</fullName>
    </submittedName>
</protein>
<evidence type="ECO:0000256" key="1">
    <source>
        <dbReference type="SAM" id="MobiDB-lite"/>
    </source>
</evidence>
<dbReference type="PANTHER" id="PTHR10724">
    <property type="entry name" value="30S RIBOSOMAL PROTEIN S1"/>
    <property type="match status" value="1"/>
</dbReference>
<dbReference type="AlphaFoldDB" id="A0A6P8Z860"/>
<organism evidence="6">
    <name type="scientific">Thrips palmi</name>
    <name type="common">Melon thrips</name>
    <dbReference type="NCBI Taxonomy" id="161013"/>
    <lineage>
        <taxon>Eukaryota</taxon>
        <taxon>Metazoa</taxon>
        <taxon>Ecdysozoa</taxon>
        <taxon>Arthropoda</taxon>
        <taxon>Hexapoda</taxon>
        <taxon>Insecta</taxon>
        <taxon>Pterygota</taxon>
        <taxon>Neoptera</taxon>
        <taxon>Paraneoptera</taxon>
        <taxon>Thysanoptera</taxon>
        <taxon>Terebrantia</taxon>
        <taxon>Thripoidea</taxon>
        <taxon>Thripidae</taxon>
        <taxon>Thrips</taxon>
    </lineage>
</organism>
<evidence type="ECO:0000313" key="5">
    <source>
        <dbReference type="RefSeq" id="XP_034246609.1"/>
    </source>
</evidence>
<dbReference type="RefSeq" id="XP_034246611.1">
    <property type="nucleotide sequence ID" value="XM_034390720.1"/>
</dbReference>